<dbReference type="OrthoDB" id="3439627at2759"/>
<feature type="region of interest" description="Disordered" evidence="1">
    <location>
        <begin position="1"/>
        <end position="99"/>
    </location>
</feature>
<evidence type="ECO:0000313" key="3">
    <source>
        <dbReference type="Proteomes" id="UP000800038"/>
    </source>
</evidence>
<proteinExistence type="predicted"/>
<keyword evidence="3" id="KW-1185">Reference proteome</keyword>
<evidence type="ECO:0000313" key="2">
    <source>
        <dbReference type="EMBL" id="KAF1940694.1"/>
    </source>
</evidence>
<feature type="compositionally biased region" description="Polar residues" evidence="1">
    <location>
        <begin position="80"/>
        <end position="99"/>
    </location>
</feature>
<name>A0A6A5SM25_9PLEO</name>
<sequence length="99" mass="10008">MPRNGDGSSDNGPIEGHEILHGTSGDTTLQHTKHVAPMPDAEAGDALPGMNASGGVAAPISSSSEEYGANAPKHERLGSDESTSTPTDSQTHSSTNVAN</sequence>
<reference evidence="2" key="1">
    <citation type="journal article" date="2020" name="Stud. Mycol.">
        <title>101 Dothideomycetes genomes: a test case for predicting lifestyles and emergence of pathogens.</title>
        <authorList>
            <person name="Haridas S."/>
            <person name="Albert R."/>
            <person name="Binder M."/>
            <person name="Bloem J."/>
            <person name="Labutti K."/>
            <person name="Salamov A."/>
            <person name="Andreopoulos B."/>
            <person name="Baker S."/>
            <person name="Barry K."/>
            <person name="Bills G."/>
            <person name="Bluhm B."/>
            <person name="Cannon C."/>
            <person name="Castanera R."/>
            <person name="Culley D."/>
            <person name="Daum C."/>
            <person name="Ezra D."/>
            <person name="Gonzalez J."/>
            <person name="Henrissat B."/>
            <person name="Kuo A."/>
            <person name="Liang C."/>
            <person name="Lipzen A."/>
            <person name="Lutzoni F."/>
            <person name="Magnuson J."/>
            <person name="Mondo S."/>
            <person name="Nolan M."/>
            <person name="Ohm R."/>
            <person name="Pangilinan J."/>
            <person name="Park H.-J."/>
            <person name="Ramirez L."/>
            <person name="Alfaro M."/>
            <person name="Sun H."/>
            <person name="Tritt A."/>
            <person name="Yoshinaga Y."/>
            <person name="Zwiers L.-H."/>
            <person name="Turgeon B."/>
            <person name="Goodwin S."/>
            <person name="Spatafora J."/>
            <person name="Crous P."/>
            <person name="Grigoriev I."/>
        </authorList>
    </citation>
    <scope>NUCLEOTIDE SEQUENCE</scope>
    <source>
        <strain evidence="2">CBS 161.51</strain>
    </source>
</reference>
<evidence type="ECO:0000256" key="1">
    <source>
        <dbReference type="SAM" id="MobiDB-lite"/>
    </source>
</evidence>
<accession>A0A6A5SM25</accession>
<dbReference type="AlphaFoldDB" id="A0A6A5SM25"/>
<protein>
    <submittedName>
        <fullName evidence="2">Uncharacterized protein</fullName>
    </submittedName>
</protein>
<feature type="non-terminal residue" evidence="2">
    <location>
        <position position="99"/>
    </location>
</feature>
<organism evidence="2 3">
    <name type="scientific">Clathrospora elynae</name>
    <dbReference type="NCBI Taxonomy" id="706981"/>
    <lineage>
        <taxon>Eukaryota</taxon>
        <taxon>Fungi</taxon>
        <taxon>Dikarya</taxon>
        <taxon>Ascomycota</taxon>
        <taxon>Pezizomycotina</taxon>
        <taxon>Dothideomycetes</taxon>
        <taxon>Pleosporomycetidae</taxon>
        <taxon>Pleosporales</taxon>
        <taxon>Diademaceae</taxon>
        <taxon>Clathrospora</taxon>
    </lineage>
</organism>
<dbReference type="Proteomes" id="UP000800038">
    <property type="component" value="Unassembled WGS sequence"/>
</dbReference>
<feature type="compositionally biased region" description="Polar residues" evidence="1">
    <location>
        <begin position="1"/>
        <end position="11"/>
    </location>
</feature>
<dbReference type="EMBL" id="ML976059">
    <property type="protein sequence ID" value="KAF1940694.1"/>
    <property type="molecule type" value="Genomic_DNA"/>
</dbReference>
<gene>
    <name evidence="2" type="ORF">EJ02DRAFT_379409</name>
</gene>